<keyword evidence="2 3" id="KW-0067">ATP-binding</keyword>
<protein>
    <recommendedName>
        <fullName evidence="3 4">Dephospho-CoA kinase</fullName>
        <ecNumber evidence="3 4">2.7.1.24</ecNumber>
    </recommendedName>
    <alternativeName>
        <fullName evidence="3">Dephosphocoenzyme A kinase</fullName>
    </alternativeName>
</protein>
<accession>A0ABS5PTD6</accession>
<dbReference type="InterPro" id="IPR027417">
    <property type="entry name" value="P-loop_NTPase"/>
</dbReference>
<sequence>MMQSKAFIIGLTGGIASGKSTVTKYLIGKGYPVVDADLIARHIVDRGSPALAAIAKTFGETYLMADGSLDRKKLGELVFNDETARNALNQITHDRIYQAIWDEINVLKTSHHIIFADIPLLIESGRFKKYDEIWLVYVPREVQIERLMQRDSVTEQFAEAQLNSQMPLDEKKNDATRIMDNAGDKNHLFSQVDAALSDILKTLTIN</sequence>
<dbReference type="InterPro" id="IPR001977">
    <property type="entry name" value="Depp_CoAkinase"/>
</dbReference>
<dbReference type="CDD" id="cd02022">
    <property type="entry name" value="DPCK"/>
    <property type="match status" value="1"/>
</dbReference>
<dbReference type="SUPFAM" id="SSF52540">
    <property type="entry name" value="P-loop containing nucleoside triphosphate hydrolases"/>
    <property type="match status" value="1"/>
</dbReference>
<comment type="pathway">
    <text evidence="3">Cofactor biosynthesis; coenzyme A biosynthesis; CoA from (R)-pantothenate: step 5/5.</text>
</comment>
<comment type="catalytic activity">
    <reaction evidence="3">
        <text>3'-dephospho-CoA + ATP = ADP + CoA + H(+)</text>
        <dbReference type="Rhea" id="RHEA:18245"/>
        <dbReference type="ChEBI" id="CHEBI:15378"/>
        <dbReference type="ChEBI" id="CHEBI:30616"/>
        <dbReference type="ChEBI" id="CHEBI:57287"/>
        <dbReference type="ChEBI" id="CHEBI:57328"/>
        <dbReference type="ChEBI" id="CHEBI:456216"/>
        <dbReference type="EC" id="2.7.1.24"/>
    </reaction>
</comment>
<comment type="function">
    <text evidence="3">Catalyzes the phosphorylation of the 3'-hydroxyl group of dephosphocoenzyme A to form coenzyme A.</text>
</comment>
<gene>
    <name evidence="3 5" type="primary">coaE</name>
    <name evidence="5" type="ORF">KHM83_11525</name>
</gene>
<feature type="binding site" evidence="3">
    <location>
        <begin position="16"/>
        <end position="21"/>
    </location>
    <ligand>
        <name>ATP</name>
        <dbReference type="ChEBI" id="CHEBI:30616"/>
    </ligand>
</feature>
<dbReference type="EC" id="2.7.1.24" evidence="3 4"/>
<dbReference type="Gene3D" id="3.40.50.300">
    <property type="entry name" value="P-loop containing nucleotide triphosphate hydrolases"/>
    <property type="match status" value="1"/>
</dbReference>
<organism evidence="5 6">
    <name type="scientific">Fusibacter paucivorans</name>
    <dbReference type="NCBI Taxonomy" id="76009"/>
    <lineage>
        <taxon>Bacteria</taxon>
        <taxon>Bacillati</taxon>
        <taxon>Bacillota</taxon>
        <taxon>Clostridia</taxon>
        <taxon>Eubacteriales</taxon>
        <taxon>Eubacteriales Family XII. Incertae Sedis</taxon>
        <taxon>Fusibacter</taxon>
    </lineage>
</organism>
<dbReference type="GO" id="GO:0004140">
    <property type="term" value="F:dephospho-CoA kinase activity"/>
    <property type="evidence" value="ECO:0007669"/>
    <property type="project" value="UniProtKB-EC"/>
</dbReference>
<evidence type="ECO:0000256" key="1">
    <source>
        <dbReference type="ARBA" id="ARBA00022741"/>
    </source>
</evidence>
<comment type="subcellular location">
    <subcellularLocation>
        <location evidence="3">Cytoplasm</location>
    </subcellularLocation>
</comment>
<proteinExistence type="inferred from homology"/>
<dbReference type="PANTHER" id="PTHR10695">
    <property type="entry name" value="DEPHOSPHO-COA KINASE-RELATED"/>
    <property type="match status" value="1"/>
</dbReference>
<dbReference type="PROSITE" id="PS51219">
    <property type="entry name" value="DPCK"/>
    <property type="match status" value="1"/>
</dbReference>
<dbReference type="HAMAP" id="MF_00376">
    <property type="entry name" value="Dephospho_CoA_kinase"/>
    <property type="match status" value="1"/>
</dbReference>
<reference evidence="5 6" key="1">
    <citation type="submission" date="2021-05" db="EMBL/GenBank/DDBJ databases">
        <title>Fusibacter ferrireducens sp. nov., an anaerobic, sulfur- and Fe-reducing bacterium isolated from the mangrove sediment.</title>
        <authorList>
            <person name="Qiu D."/>
        </authorList>
    </citation>
    <scope>NUCLEOTIDE SEQUENCE [LARGE SCALE GENOMIC DNA]</scope>
    <source>
        <strain evidence="5 6">DSM 12116</strain>
    </source>
</reference>
<evidence type="ECO:0000313" key="6">
    <source>
        <dbReference type="Proteomes" id="UP000746471"/>
    </source>
</evidence>
<evidence type="ECO:0000256" key="2">
    <source>
        <dbReference type="ARBA" id="ARBA00022840"/>
    </source>
</evidence>
<dbReference type="PANTHER" id="PTHR10695:SF46">
    <property type="entry name" value="BIFUNCTIONAL COENZYME A SYNTHASE-RELATED"/>
    <property type="match status" value="1"/>
</dbReference>
<dbReference type="EMBL" id="JAHBCL010000019">
    <property type="protein sequence ID" value="MBS7527312.1"/>
    <property type="molecule type" value="Genomic_DNA"/>
</dbReference>
<keyword evidence="3" id="KW-0963">Cytoplasm</keyword>
<comment type="caution">
    <text evidence="5">The sequence shown here is derived from an EMBL/GenBank/DDBJ whole genome shotgun (WGS) entry which is preliminary data.</text>
</comment>
<keyword evidence="3 5" id="KW-0808">Transferase</keyword>
<name>A0ABS5PTD6_9FIRM</name>
<dbReference type="RefSeq" id="WP_213237174.1">
    <property type="nucleotide sequence ID" value="NZ_JAHBCL010000019.1"/>
</dbReference>
<dbReference type="NCBIfam" id="TIGR00152">
    <property type="entry name" value="dephospho-CoA kinase"/>
    <property type="match status" value="1"/>
</dbReference>
<dbReference type="Pfam" id="PF01121">
    <property type="entry name" value="CoaE"/>
    <property type="match status" value="1"/>
</dbReference>
<evidence type="ECO:0000256" key="3">
    <source>
        <dbReference type="HAMAP-Rule" id="MF_00376"/>
    </source>
</evidence>
<keyword evidence="6" id="KW-1185">Reference proteome</keyword>
<keyword evidence="3 5" id="KW-0418">Kinase</keyword>
<evidence type="ECO:0000313" key="5">
    <source>
        <dbReference type="EMBL" id="MBS7527312.1"/>
    </source>
</evidence>
<comment type="similarity">
    <text evidence="3">Belongs to the CoaE family.</text>
</comment>
<keyword evidence="3" id="KW-0173">Coenzyme A biosynthesis</keyword>
<keyword evidence="1 3" id="KW-0547">Nucleotide-binding</keyword>
<dbReference type="Proteomes" id="UP000746471">
    <property type="component" value="Unassembled WGS sequence"/>
</dbReference>
<evidence type="ECO:0000256" key="4">
    <source>
        <dbReference type="NCBIfam" id="TIGR00152"/>
    </source>
</evidence>